<dbReference type="AlphaFoldDB" id="A0A2T0XAU1"/>
<organism evidence="2 3">
    <name type="scientific">Jezberella montanilacus</name>
    <dbReference type="NCBI Taxonomy" id="323426"/>
    <lineage>
        <taxon>Bacteria</taxon>
        <taxon>Pseudomonadati</taxon>
        <taxon>Pseudomonadota</taxon>
        <taxon>Betaproteobacteria</taxon>
        <taxon>Burkholderiales</taxon>
        <taxon>Alcaligenaceae</taxon>
        <taxon>Jezberella</taxon>
    </lineage>
</organism>
<keyword evidence="3" id="KW-1185">Reference proteome</keyword>
<sequence length="55" mass="6229">MQTLAPYLSALSTILGIVFFLGIVWWAWSAKQKAANEESARLPFELPDEFIKDQS</sequence>
<dbReference type="EMBL" id="PVTV01000019">
    <property type="protein sequence ID" value="PRY96057.1"/>
    <property type="molecule type" value="Genomic_DNA"/>
</dbReference>
<name>A0A2T0XAU1_9BURK</name>
<proteinExistence type="predicted"/>
<keyword evidence="1" id="KW-1133">Transmembrane helix</keyword>
<feature type="transmembrane region" description="Helical" evidence="1">
    <location>
        <begin position="6"/>
        <end position="28"/>
    </location>
</feature>
<comment type="caution">
    <text evidence="2">The sequence shown here is derived from an EMBL/GenBank/DDBJ whole genome shotgun (WGS) entry which is preliminary data.</text>
</comment>
<reference evidence="2 3" key="1">
    <citation type="submission" date="2018-03" db="EMBL/GenBank/DDBJ databases">
        <title>Genomic Encyclopedia of Type Strains, Phase III (KMG-III): the genomes of soil and plant-associated and newly described type strains.</title>
        <authorList>
            <person name="Whitman W."/>
        </authorList>
    </citation>
    <scope>NUCLEOTIDE SEQUENCE [LARGE SCALE GENOMIC DNA]</scope>
    <source>
        <strain evidence="2 3">MWH-P2sevCIIIb</strain>
    </source>
</reference>
<gene>
    <name evidence="2" type="ORF">BCM14_2997</name>
</gene>
<keyword evidence="1" id="KW-0812">Transmembrane</keyword>
<dbReference type="OrthoDB" id="8604580at2"/>
<evidence type="ECO:0000313" key="2">
    <source>
        <dbReference type="EMBL" id="PRY96057.1"/>
    </source>
</evidence>
<accession>A0A2T0XAU1</accession>
<evidence type="ECO:0000256" key="1">
    <source>
        <dbReference type="SAM" id="Phobius"/>
    </source>
</evidence>
<dbReference type="Pfam" id="PF05545">
    <property type="entry name" value="FixQ"/>
    <property type="match status" value="1"/>
</dbReference>
<keyword evidence="1" id="KW-0472">Membrane</keyword>
<dbReference type="RefSeq" id="WP_106228812.1">
    <property type="nucleotide sequence ID" value="NZ_PVTV01000019.1"/>
</dbReference>
<protein>
    <submittedName>
        <fullName evidence="2">Cytochrome c oxidase cbb3-type subunit 4</fullName>
    </submittedName>
</protein>
<dbReference type="Proteomes" id="UP000238308">
    <property type="component" value="Unassembled WGS sequence"/>
</dbReference>
<dbReference type="InterPro" id="IPR008621">
    <property type="entry name" value="Cbb3-typ_cyt_oxidase_comp"/>
</dbReference>
<evidence type="ECO:0000313" key="3">
    <source>
        <dbReference type="Proteomes" id="UP000238308"/>
    </source>
</evidence>